<evidence type="ECO:0000256" key="2">
    <source>
        <dbReference type="SAM" id="SignalP"/>
    </source>
</evidence>
<sequence>MKVAAAFTLLAAASVSANVIPSGTAPLYPMGAVTSSGGPGTGYFYSSIPTPYPTNGGAGTGTGTGTGAFPPAPTNGTYSPTGTAPRPTGGATPPPPPSQTTAPPISGASRNGVGFLALAGAAAAYVLS</sequence>
<comment type="caution">
    <text evidence="3">The sequence shown here is derived from an EMBL/GenBank/DDBJ whole genome shotgun (WGS) entry which is preliminary data.</text>
</comment>
<gene>
    <name evidence="3" type="ORF">SLS62_000786</name>
</gene>
<keyword evidence="2" id="KW-0732">Signal</keyword>
<evidence type="ECO:0000313" key="3">
    <source>
        <dbReference type="EMBL" id="KAK7757237.1"/>
    </source>
</evidence>
<accession>A0AAN9V2H7</accession>
<evidence type="ECO:0000313" key="4">
    <source>
        <dbReference type="Proteomes" id="UP001320420"/>
    </source>
</evidence>
<feature type="compositionally biased region" description="Low complexity" evidence="1">
    <location>
        <begin position="74"/>
        <end position="91"/>
    </location>
</feature>
<dbReference type="EMBL" id="JAKJXP020000003">
    <property type="protein sequence ID" value="KAK7757237.1"/>
    <property type="molecule type" value="Genomic_DNA"/>
</dbReference>
<dbReference type="Proteomes" id="UP001320420">
    <property type="component" value="Unassembled WGS sequence"/>
</dbReference>
<reference evidence="3 4" key="1">
    <citation type="submission" date="2024-02" db="EMBL/GenBank/DDBJ databases">
        <title>De novo assembly and annotation of 12 fungi associated with fruit tree decline syndrome in Ontario, Canada.</title>
        <authorList>
            <person name="Sulman M."/>
            <person name="Ellouze W."/>
            <person name="Ilyukhin E."/>
        </authorList>
    </citation>
    <scope>NUCLEOTIDE SEQUENCE [LARGE SCALE GENOMIC DNA]</scope>
    <source>
        <strain evidence="3 4">M11/M66-122</strain>
    </source>
</reference>
<dbReference type="AlphaFoldDB" id="A0AAN9V2H7"/>
<protein>
    <submittedName>
        <fullName evidence="3">Uncharacterized protein</fullName>
    </submittedName>
</protein>
<feature type="region of interest" description="Disordered" evidence="1">
    <location>
        <begin position="55"/>
        <end position="110"/>
    </location>
</feature>
<feature type="chain" id="PRO_5042873113" evidence="2">
    <location>
        <begin position="18"/>
        <end position="128"/>
    </location>
</feature>
<proteinExistence type="predicted"/>
<evidence type="ECO:0000256" key="1">
    <source>
        <dbReference type="SAM" id="MobiDB-lite"/>
    </source>
</evidence>
<feature type="compositionally biased region" description="Gly residues" evidence="1">
    <location>
        <begin position="56"/>
        <end position="66"/>
    </location>
</feature>
<feature type="signal peptide" evidence="2">
    <location>
        <begin position="1"/>
        <end position="17"/>
    </location>
</feature>
<keyword evidence="4" id="KW-1185">Reference proteome</keyword>
<organism evidence="3 4">
    <name type="scientific">Diatrype stigma</name>
    <dbReference type="NCBI Taxonomy" id="117547"/>
    <lineage>
        <taxon>Eukaryota</taxon>
        <taxon>Fungi</taxon>
        <taxon>Dikarya</taxon>
        <taxon>Ascomycota</taxon>
        <taxon>Pezizomycotina</taxon>
        <taxon>Sordariomycetes</taxon>
        <taxon>Xylariomycetidae</taxon>
        <taxon>Xylariales</taxon>
        <taxon>Diatrypaceae</taxon>
        <taxon>Diatrype</taxon>
    </lineage>
</organism>
<name>A0AAN9V2H7_9PEZI</name>